<dbReference type="InterPro" id="IPR027385">
    <property type="entry name" value="Beta-barrel_OMP"/>
</dbReference>
<name>E7RQ42_9BACT</name>
<dbReference type="eggNOG" id="COG3147">
    <property type="taxonomic scope" value="Bacteria"/>
</dbReference>
<dbReference type="Gene3D" id="2.40.160.20">
    <property type="match status" value="1"/>
</dbReference>
<dbReference type="STRING" id="28134.SAMN05444288_1584"/>
<dbReference type="Pfam" id="PF13505">
    <property type="entry name" value="OMP_b-brl"/>
    <property type="match status" value="1"/>
</dbReference>
<protein>
    <recommendedName>
        <fullName evidence="3">Outer membrane protein beta-barrel domain-containing protein</fullName>
    </recommendedName>
</protein>
<evidence type="ECO:0000259" key="3">
    <source>
        <dbReference type="Pfam" id="PF13505"/>
    </source>
</evidence>
<dbReference type="SUPFAM" id="SSF56925">
    <property type="entry name" value="OMPA-like"/>
    <property type="match status" value="1"/>
</dbReference>
<dbReference type="InterPro" id="IPR011250">
    <property type="entry name" value="OMP/PagP_B-barrel"/>
</dbReference>
<dbReference type="RefSeq" id="WP_004368576.1">
    <property type="nucleotide sequence ID" value="NZ_GL833118.1"/>
</dbReference>
<feature type="transmembrane region" description="Helical" evidence="2">
    <location>
        <begin position="52"/>
        <end position="70"/>
    </location>
</feature>
<dbReference type="HOGENOM" id="CLU_050662_0_0_10"/>
<dbReference type="EMBL" id="AEPE02000004">
    <property type="protein sequence ID" value="EFZ37235.1"/>
    <property type="molecule type" value="Genomic_DNA"/>
</dbReference>
<reference evidence="4" key="1">
    <citation type="submission" date="2011-01" db="EMBL/GenBank/DDBJ databases">
        <authorList>
            <person name="Muzny D."/>
            <person name="Qin X."/>
            <person name="Buhay C."/>
            <person name="Dugan-Rocha S."/>
            <person name="Ding Y."/>
            <person name="Chen G."/>
            <person name="Hawes A."/>
            <person name="Holder M."/>
            <person name="Jhangiani S."/>
            <person name="Johnson A."/>
            <person name="Khan Z."/>
            <person name="Li Z."/>
            <person name="Liu W."/>
            <person name="Liu X."/>
            <person name="Perez L."/>
            <person name="Shen H."/>
            <person name="Wang Q."/>
            <person name="Watt J."/>
            <person name="Xi L."/>
            <person name="Xin Y."/>
            <person name="Zhou J."/>
            <person name="Deng J."/>
            <person name="Jiang H."/>
            <person name="Liu Y."/>
            <person name="Qu J."/>
            <person name="Song X.-Z."/>
            <person name="Zhang L."/>
            <person name="Villasana D."/>
            <person name="Johnson A."/>
            <person name="Liu J."/>
            <person name="Liyanage D."/>
            <person name="Lorensuhewa L."/>
            <person name="Robinson T."/>
            <person name="Song A."/>
            <person name="Song B.-B."/>
            <person name="Dinh H."/>
            <person name="Thornton R."/>
            <person name="Coyle M."/>
            <person name="Francisco L."/>
            <person name="Jackson L."/>
            <person name="Javaid M."/>
            <person name="Korchina V."/>
            <person name="Kovar C."/>
            <person name="Mata R."/>
            <person name="Mathew T."/>
            <person name="Ngo R."/>
            <person name="Nguyen L."/>
            <person name="Nguyen N."/>
            <person name="Okwuonu G."/>
            <person name="Ongeri F."/>
            <person name="Pham C."/>
            <person name="Simmons D."/>
            <person name="Wilczek-Boney K."/>
            <person name="Hale W."/>
            <person name="Jakkamsetti A."/>
            <person name="Pham P."/>
            <person name="Ruth R."/>
            <person name="San Lucas F."/>
            <person name="Warren J."/>
            <person name="Zhang J."/>
            <person name="Zhao Z."/>
            <person name="Zhou C."/>
            <person name="Zhu D."/>
            <person name="Lee S."/>
            <person name="Bess C."/>
            <person name="Blankenburg K."/>
            <person name="Forbes L."/>
            <person name="Fu Q."/>
            <person name="Gubbala S."/>
            <person name="Hirani K."/>
            <person name="Jayaseelan J.C."/>
            <person name="Lara F."/>
            <person name="Munidasa M."/>
            <person name="Palculict T."/>
            <person name="Patil S."/>
            <person name="Pu L.-L."/>
            <person name="Saada N."/>
            <person name="Tang L."/>
            <person name="Weissenberger G."/>
            <person name="Zhu Y."/>
            <person name="Hemphill L."/>
            <person name="Shang Y."/>
            <person name="Youmans B."/>
            <person name="Ayvaz T."/>
            <person name="Ross M."/>
            <person name="Santibanez J."/>
            <person name="Aqrawi P."/>
            <person name="Gross S."/>
            <person name="Joshi V."/>
            <person name="Fowler G."/>
            <person name="Nazareth L."/>
            <person name="Reid J."/>
            <person name="Worley K."/>
            <person name="Petrosino J."/>
            <person name="Highlander S."/>
            <person name="Gibbs R."/>
        </authorList>
    </citation>
    <scope>NUCLEOTIDE SEQUENCE [LARGE SCALE GENOMIC DNA]</scope>
    <source>
        <strain evidence="4">ATCC 33269</strain>
    </source>
</reference>
<accession>E7RQ42</accession>
<dbReference type="AlphaFoldDB" id="E7RQ42"/>
<comment type="caution">
    <text evidence="4">The sequence shown here is derived from an EMBL/GenBank/DDBJ whole genome shotgun (WGS) entry which is preliminary data.</text>
</comment>
<gene>
    <name evidence="4" type="ORF">HMPREF0663_11293</name>
</gene>
<organism evidence="4 5">
    <name type="scientific">Hoylesella oralis ATCC 33269</name>
    <dbReference type="NCBI Taxonomy" id="873533"/>
    <lineage>
        <taxon>Bacteria</taxon>
        <taxon>Pseudomonadati</taxon>
        <taxon>Bacteroidota</taxon>
        <taxon>Bacteroidia</taxon>
        <taxon>Bacteroidales</taxon>
        <taxon>Prevotellaceae</taxon>
        <taxon>Hoylesella</taxon>
    </lineage>
</organism>
<keyword evidence="2" id="KW-1133">Transmembrane helix</keyword>
<evidence type="ECO:0000313" key="5">
    <source>
        <dbReference type="Proteomes" id="UP000005580"/>
    </source>
</evidence>
<keyword evidence="1" id="KW-0732">Signal</keyword>
<dbReference type="Proteomes" id="UP000005580">
    <property type="component" value="Unassembled WGS sequence"/>
</dbReference>
<keyword evidence="5" id="KW-1185">Reference proteome</keyword>
<sequence>MKEKDWTERLRKRMADHREPVDEGLWAAIEQSLDAGRGRSKRAVFISLRRRMAIAAAAVVLLVGTAYVLLRRQGGEAGQTVRVYRADRNMGYRPQAGTLSPTGVLSVPDKGIVYSPKVSEPQGTLPVNGTDEQLVLAQNTVEKTPVELPPDSSEYAVSHQKSTYLQTVPYIYNGDGQPVLRHRSEEARVSMNLYAFNSMGDYQGRTGTMMTENMIGIYDIPTPQPGMMYAKHEPVYMADTHEETHHRQPIAFGLSVSYRLTDRWSVASGMVYTRLSSDFDKIIGADRITKRQTLHYIGVPLTLNYRIWGNKRLAVYAGAGGEADMNVAAKTTTEGVNHTIDKDKMQWSMNASVGIQYNILPQLGAYMEPGAKYYFNNGSAMENFFKDKPLNFSLQVGLRFNVK</sequence>
<evidence type="ECO:0000256" key="2">
    <source>
        <dbReference type="SAM" id="Phobius"/>
    </source>
</evidence>
<keyword evidence="2" id="KW-0812">Transmembrane</keyword>
<evidence type="ECO:0000313" key="4">
    <source>
        <dbReference type="EMBL" id="EFZ37235.1"/>
    </source>
</evidence>
<evidence type="ECO:0000256" key="1">
    <source>
        <dbReference type="ARBA" id="ARBA00022729"/>
    </source>
</evidence>
<feature type="domain" description="Outer membrane protein beta-barrel" evidence="3">
    <location>
        <begin position="250"/>
        <end position="400"/>
    </location>
</feature>
<keyword evidence="2" id="KW-0472">Membrane</keyword>
<proteinExistence type="predicted"/>